<dbReference type="VEuPathDB" id="VectorBase:GAUT002117"/>
<evidence type="ECO:0000313" key="6">
    <source>
        <dbReference type="EnsemblMetazoa" id="GAUT002117-PA"/>
    </source>
</evidence>
<dbReference type="EnsemblMetazoa" id="GAUT002117-RA">
    <property type="protein sequence ID" value="GAUT002117-PA"/>
    <property type="gene ID" value="GAUT002117"/>
</dbReference>
<protein>
    <recommendedName>
        <fullName evidence="8">IC97/Casc1 N-terminal domain-containing protein</fullName>
    </recommendedName>
</protein>
<dbReference type="InterPro" id="IPR022110">
    <property type="entry name" value="CASC1_C"/>
</dbReference>
<feature type="region of interest" description="Disordered" evidence="3">
    <location>
        <begin position="769"/>
        <end position="789"/>
    </location>
</feature>
<dbReference type="Pfam" id="PF15927">
    <property type="entry name" value="Casc1_N"/>
    <property type="match status" value="1"/>
</dbReference>
<dbReference type="PANTHER" id="PTHR20929:SF11">
    <property type="entry name" value="DYNEIN AXONEMAL INTERMEDIATE CHAIN 7"/>
    <property type="match status" value="1"/>
</dbReference>
<keyword evidence="2" id="KW-0175">Coiled coil</keyword>
<dbReference type="Proteomes" id="UP000078200">
    <property type="component" value="Unassembled WGS sequence"/>
</dbReference>
<evidence type="ECO:0000259" key="5">
    <source>
        <dbReference type="Pfam" id="PF15927"/>
    </source>
</evidence>
<feature type="coiled-coil region" evidence="2">
    <location>
        <begin position="327"/>
        <end position="388"/>
    </location>
</feature>
<feature type="compositionally biased region" description="Low complexity" evidence="3">
    <location>
        <begin position="536"/>
        <end position="558"/>
    </location>
</feature>
<keyword evidence="7" id="KW-1185">Reference proteome</keyword>
<feature type="domain" description="IC97/Casc1 N-terminal" evidence="5">
    <location>
        <begin position="26"/>
        <end position="238"/>
    </location>
</feature>
<name>A0A1A9UEG2_GLOAU</name>
<evidence type="ECO:0000256" key="3">
    <source>
        <dbReference type="SAM" id="MobiDB-lite"/>
    </source>
</evidence>
<feature type="coiled-coil region" evidence="2">
    <location>
        <begin position="7"/>
        <end position="54"/>
    </location>
</feature>
<evidence type="ECO:0000313" key="7">
    <source>
        <dbReference type="Proteomes" id="UP000078200"/>
    </source>
</evidence>
<organism evidence="6 7">
    <name type="scientific">Glossina austeni</name>
    <name type="common">Savannah tsetse fly</name>
    <dbReference type="NCBI Taxonomy" id="7395"/>
    <lineage>
        <taxon>Eukaryota</taxon>
        <taxon>Metazoa</taxon>
        <taxon>Ecdysozoa</taxon>
        <taxon>Arthropoda</taxon>
        <taxon>Hexapoda</taxon>
        <taxon>Insecta</taxon>
        <taxon>Pterygota</taxon>
        <taxon>Neoptera</taxon>
        <taxon>Endopterygota</taxon>
        <taxon>Diptera</taxon>
        <taxon>Brachycera</taxon>
        <taxon>Muscomorpha</taxon>
        <taxon>Hippoboscoidea</taxon>
        <taxon>Glossinidae</taxon>
        <taxon>Glossina</taxon>
    </lineage>
</organism>
<evidence type="ECO:0008006" key="8">
    <source>
        <dbReference type="Google" id="ProtNLM"/>
    </source>
</evidence>
<evidence type="ECO:0000259" key="4">
    <source>
        <dbReference type="Pfam" id="PF12366"/>
    </source>
</evidence>
<feature type="domain" description="CASC1 C-terminal" evidence="4">
    <location>
        <begin position="944"/>
        <end position="992"/>
    </location>
</feature>
<dbReference type="GO" id="GO:0008017">
    <property type="term" value="F:microtubule binding"/>
    <property type="evidence" value="ECO:0007669"/>
    <property type="project" value="TreeGrafter"/>
</dbReference>
<dbReference type="InterPro" id="IPR023247">
    <property type="entry name" value="IC97/Dnai7-like"/>
</dbReference>
<accession>A0A1A9UEG2</accession>
<feature type="region of interest" description="Disordered" evidence="3">
    <location>
        <begin position="520"/>
        <end position="574"/>
    </location>
</feature>
<dbReference type="GO" id="GO:0048487">
    <property type="term" value="F:beta-tubulin binding"/>
    <property type="evidence" value="ECO:0007669"/>
    <property type="project" value="TreeGrafter"/>
</dbReference>
<feature type="compositionally biased region" description="Basic and acidic residues" evidence="3">
    <location>
        <begin position="774"/>
        <end position="783"/>
    </location>
</feature>
<dbReference type="AlphaFoldDB" id="A0A1A9UEG2"/>
<evidence type="ECO:0000256" key="1">
    <source>
        <dbReference type="ARBA" id="ARBA00024332"/>
    </source>
</evidence>
<sequence>MVQPPKKKLTKKEKARLEAEQAELLRIEMEREKLKKVEEARHKRKVEREQAKRRLHLEIQENKDRRTQLKESIAFFEQIQQTIDAIKSVDDEQNDWEKYMRCNGLPNTNCPGDLRKYIHQWQSDIEKRKREARNWLLRTDERSLLTQDISAADLTKATLRKQQGNAGDIYAARTKEVLGILKELNDSLKDKKKPSYIYNDLEKLKTEIRVFLKDYLDDFTYKIMSHIERDMDSLNSKSRIGDQNQHNEIDFPIMQMQLSLPPSVSLYDSALRGLWLNYDHLSDYCPSFTLKKPRPDNISNKYNKIYRFSVFQTFDNNIHPDILTQTKKEWRKRKEILQEMLAEFDKEVPLSELEQYEVEKNILEKEKRKDVDKLYLEYEDEINKLRRRAIGPEAYNLLDTDVNLRKYRIIGGVYCLDYLETPRQDKQLNARSFIRIIVTPNKLSHKVYYQTYKPPPAPQPGVRRLPEEIETEMRMIEKALDKLALVTVQLPESVIWFEPPIVCRWETRLETLESDLTEGIKKATSHTSSGSQDGCTPLSSTTTNPSPLKSLSPRLPISKLHKRSSQKSSRLPTKEVRDFNLHNIPENIDMLSLLHDFVIPRLPPGFTIRLDQRVKGQEYKQKHIFKRKKLKKAKLPPRLLFLARLDETNNATFLPSVDNKTMVDDITVSQQQLHITRITKNFLDLDEPREFFVQPHIRKVLKIQQQTQPLSLATTSQRQLLPEVSTRKARDQTNKLLSNTMDLRKEPLNKLTKFNNGGLQCDDSITGLVGNGNKGHEENDSRHSASPRQDAGLAKEYMFSQLIEDLDRLCELQMPLQGELLQEISANLMENNFRYLHDSHEDEEKVENNEKENVLEYADSSTDDDEDDYDGEEWYYSALADNEAKAEEENFTQRSLEGVAEGSGPVSVYDFLSKHSQSDSDSTSATIDGKKFKLTSPATFTQGKWSIRDVHDTKFNEDKLSIQFRTGRLGTFGFALNRYSNMPYQTWELKPDFKK</sequence>
<dbReference type="PANTHER" id="PTHR20929">
    <property type="entry name" value="LUNG ADENOMA SUSCEPTIBILITY 1-RELATED"/>
    <property type="match status" value="1"/>
</dbReference>
<feature type="compositionally biased region" description="Polar residues" evidence="3">
    <location>
        <begin position="525"/>
        <end position="534"/>
    </location>
</feature>
<evidence type="ECO:0000256" key="2">
    <source>
        <dbReference type="SAM" id="Coils"/>
    </source>
</evidence>
<dbReference type="Pfam" id="PF12366">
    <property type="entry name" value="Casc1_C"/>
    <property type="match status" value="1"/>
</dbReference>
<dbReference type="InterPro" id="IPR031826">
    <property type="entry name" value="IC97/Casc1_N"/>
</dbReference>
<reference evidence="6" key="1">
    <citation type="submission" date="2020-05" db="UniProtKB">
        <authorList>
            <consortium name="EnsemblMetazoa"/>
        </authorList>
    </citation>
    <scope>IDENTIFICATION</scope>
    <source>
        <strain evidence="6">TTRI</strain>
    </source>
</reference>
<comment type="similarity">
    <text evidence="1">Belongs to the DNAI7 family.</text>
</comment>
<proteinExistence type="inferred from homology"/>